<proteinExistence type="predicted"/>
<dbReference type="Proteomes" id="UP001152747">
    <property type="component" value="Unassembled WGS sequence"/>
</dbReference>
<dbReference type="AlphaFoldDB" id="A0A9P1MSP5"/>
<protein>
    <submittedName>
        <fullName evidence="2">Uncharacterized protein</fullName>
    </submittedName>
</protein>
<evidence type="ECO:0000256" key="1">
    <source>
        <dbReference type="SAM" id="Phobius"/>
    </source>
</evidence>
<accession>A0A9P1MSP5</accession>
<comment type="caution">
    <text evidence="2">The sequence shown here is derived from an EMBL/GenBank/DDBJ whole genome shotgun (WGS) entry which is preliminary data.</text>
</comment>
<evidence type="ECO:0000313" key="3">
    <source>
        <dbReference type="Proteomes" id="UP001152747"/>
    </source>
</evidence>
<keyword evidence="3" id="KW-1185">Reference proteome</keyword>
<feature type="transmembrane region" description="Helical" evidence="1">
    <location>
        <begin position="15"/>
        <end position="35"/>
    </location>
</feature>
<keyword evidence="1" id="KW-0812">Transmembrane</keyword>
<gene>
    <name evidence="2" type="ORF">CAMP_LOCUS1108</name>
</gene>
<organism evidence="2 3">
    <name type="scientific">Caenorhabditis angaria</name>
    <dbReference type="NCBI Taxonomy" id="860376"/>
    <lineage>
        <taxon>Eukaryota</taxon>
        <taxon>Metazoa</taxon>
        <taxon>Ecdysozoa</taxon>
        <taxon>Nematoda</taxon>
        <taxon>Chromadorea</taxon>
        <taxon>Rhabditida</taxon>
        <taxon>Rhabditina</taxon>
        <taxon>Rhabditomorpha</taxon>
        <taxon>Rhabditoidea</taxon>
        <taxon>Rhabditidae</taxon>
        <taxon>Peloderinae</taxon>
        <taxon>Caenorhabditis</taxon>
    </lineage>
</organism>
<reference evidence="2" key="1">
    <citation type="submission" date="2022-11" db="EMBL/GenBank/DDBJ databases">
        <authorList>
            <person name="Kikuchi T."/>
        </authorList>
    </citation>
    <scope>NUCLEOTIDE SEQUENCE</scope>
    <source>
        <strain evidence="2">PS1010</strain>
    </source>
</reference>
<keyword evidence="1" id="KW-1133">Transmembrane helix</keyword>
<evidence type="ECO:0000313" key="2">
    <source>
        <dbReference type="EMBL" id="CAI5438471.1"/>
    </source>
</evidence>
<sequence length="85" mass="9969">MSNGQISALKTFLELSRSLIVLCLGIVFLLVFYIVRAPLIKKRRELENQLKLSMRKYETENLELDQINFYGLLETTNIFNNEKND</sequence>
<dbReference type="EMBL" id="CANHGI010000001">
    <property type="protein sequence ID" value="CAI5438471.1"/>
    <property type="molecule type" value="Genomic_DNA"/>
</dbReference>
<keyword evidence="1" id="KW-0472">Membrane</keyword>
<name>A0A9P1MSP5_9PELO</name>